<dbReference type="EMBL" id="JAPJZI010000001">
    <property type="protein sequence ID" value="MDA5400586.1"/>
    <property type="molecule type" value="Genomic_DNA"/>
</dbReference>
<gene>
    <name evidence="3" type="ORF">OQ273_18575</name>
</gene>
<dbReference type="Proteomes" id="UP001151234">
    <property type="component" value="Unassembled WGS sequence"/>
</dbReference>
<comment type="similarity">
    <text evidence="1">Belongs to the ornithine cyclodeaminase/mu-crystallin family.</text>
</comment>
<dbReference type="Pfam" id="PF02423">
    <property type="entry name" value="OCD_Mu_crystall"/>
    <property type="match status" value="1"/>
</dbReference>
<dbReference type="SUPFAM" id="SSF51735">
    <property type="entry name" value="NAD(P)-binding Rossmann-fold domains"/>
    <property type="match status" value="1"/>
</dbReference>
<comment type="caution">
    <text evidence="3">The sequence shown here is derived from an EMBL/GenBank/DDBJ whole genome shotgun (WGS) entry which is preliminary data.</text>
</comment>
<dbReference type="GO" id="GO:0005737">
    <property type="term" value="C:cytoplasm"/>
    <property type="evidence" value="ECO:0007669"/>
    <property type="project" value="TreeGrafter"/>
</dbReference>
<keyword evidence="2" id="KW-0520">NAD</keyword>
<dbReference type="GO" id="GO:0016491">
    <property type="term" value="F:oxidoreductase activity"/>
    <property type="evidence" value="ECO:0007669"/>
    <property type="project" value="UniProtKB-ARBA"/>
</dbReference>
<evidence type="ECO:0000313" key="3">
    <source>
        <dbReference type="EMBL" id="MDA5400586.1"/>
    </source>
</evidence>
<dbReference type="RefSeq" id="WP_267992258.1">
    <property type="nucleotide sequence ID" value="NZ_JAPJZI010000001.1"/>
</dbReference>
<dbReference type="InterPro" id="IPR003462">
    <property type="entry name" value="ODC_Mu_crystall"/>
</dbReference>
<evidence type="ECO:0000313" key="4">
    <source>
        <dbReference type="Proteomes" id="UP001151234"/>
    </source>
</evidence>
<dbReference type="Gene3D" id="3.30.1780.10">
    <property type="entry name" value="ornithine cyclodeaminase, domain 1"/>
    <property type="match status" value="1"/>
</dbReference>
<keyword evidence="4" id="KW-1185">Reference proteome</keyword>
<sequence>MRIISADEVDRLLDFPALIDALADAFCGGIEAPVRHHHTITRQQGADSTMLLMPAWNDFTQDDVSGNGFMGVKIVTVSPDNNAAGLPAVMGIYLLSDGTTGEPLAMIDGQKLTLWRTAAASALAARYLTVPSASRMVMIGAGKLAPYLIRAHATVRPIRHVSIWNRSPANAERVAEELADEPYDITVCEDRAEAIAEADIVSAATISTEPLVEGRWLKPGAHVDLVGAYSPDLRESDDDAVRRATLFVDTFGGALKEGGDLVQPMDAGVIKRTDIVAELSMLCRGDHKGRSNAEEITLFKSTGASLEDFAGGSLIWQRCQNG</sequence>
<organism evidence="3 4">
    <name type="scientific">Hoeflea prorocentri</name>
    <dbReference type="NCBI Taxonomy" id="1922333"/>
    <lineage>
        <taxon>Bacteria</taxon>
        <taxon>Pseudomonadati</taxon>
        <taxon>Pseudomonadota</taxon>
        <taxon>Alphaproteobacteria</taxon>
        <taxon>Hyphomicrobiales</taxon>
        <taxon>Rhizobiaceae</taxon>
        <taxon>Hoeflea</taxon>
    </lineage>
</organism>
<evidence type="ECO:0000256" key="2">
    <source>
        <dbReference type="ARBA" id="ARBA00023027"/>
    </source>
</evidence>
<dbReference type="PIRSF" id="PIRSF001439">
    <property type="entry name" value="CryM"/>
    <property type="match status" value="1"/>
</dbReference>
<protein>
    <submittedName>
        <fullName evidence="3">Ornithine cyclodeaminase family protein</fullName>
    </submittedName>
</protein>
<dbReference type="FunFam" id="3.40.50.720:FF:000311">
    <property type="entry name" value="Ornithine cyclodeaminase"/>
    <property type="match status" value="1"/>
</dbReference>
<evidence type="ECO:0000256" key="1">
    <source>
        <dbReference type="ARBA" id="ARBA00008903"/>
    </source>
</evidence>
<dbReference type="PANTHER" id="PTHR13812:SF19">
    <property type="entry name" value="KETIMINE REDUCTASE MU-CRYSTALLIN"/>
    <property type="match status" value="1"/>
</dbReference>
<name>A0A9X3ZJC1_9HYPH</name>
<dbReference type="InterPro" id="IPR023401">
    <property type="entry name" value="ODC_N"/>
</dbReference>
<reference evidence="3" key="1">
    <citation type="submission" date="2022-11" db="EMBL/GenBank/DDBJ databases">
        <title>Draft genome sequence of Hoeflea poritis E7-10 and Hoeflea prorocentri PM5-8, separated from scleractinian coral Porites lutea and marine dinoflagellate.</title>
        <authorList>
            <person name="Zhang G."/>
            <person name="Wei Q."/>
            <person name="Cai L."/>
        </authorList>
    </citation>
    <scope>NUCLEOTIDE SEQUENCE</scope>
    <source>
        <strain evidence="3">PM5-8</strain>
    </source>
</reference>
<proteinExistence type="inferred from homology"/>
<dbReference type="Gene3D" id="3.40.50.720">
    <property type="entry name" value="NAD(P)-binding Rossmann-like Domain"/>
    <property type="match status" value="1"/>
</dbReference>
<dbReference type="NCBIfam" id="NF004793">
    <property type="entry name" value="PRK06141.1"/>
    <property type="match status" value="1"/>
</dbReference>
<dbReference type="InterPro" id="IPR036291">
    <property type="entry name" value="NAD(P)-bd_dom_sf"/>
</dbReference>
<dbReference type="PANTHER" id="PTHR13812">
    <property type="entry name" value="KETIMINE REDUCTASE MU-CRYSTALLIN"/>
    <property type="match status" value="1"/>
</dbReference>
<dbReference type="GO" id="GO:0019752">
    <property type="term" value="P:carboxylic acid metabolic process"/>
    <property type="evidence" value="ECO:0007669"/>
    <property type="project" value="UniProtKB-ARBA"/>
</dbReference>
<accession>A0A9X3ZJC1</accession>
<dbReference type="AlphaFoldDB" id="A0A9X3ZJC1"/>